<accession>Q8LX68</accession>
<reference evidence="2" key="1">
    <citation type="submission" date="2002-08" db="EMBL/GenBank/DDBJ databases">
        <title>Phylogenetics of pond and lake lifestyles in Chaoborus midge larvae.</title>
        <authorList>
            <person name="Berendonk T.U."/>
        </authorList>
    </citation>
    <scope>NUCLEOTIDE SEQUENCE</scope>
</reference>
<keyword evidence="2" id="KW-0496">Mitochondrion</keyword>
<feature type="non-terminal residue" evidence="2">
    <location>
        <position position="1"/>
    </location>
</feature>
<geneLocation type="mitochondrion" evidence="2"/>
<feature type="transmembrane region" description="Helical" evidence="1">
    <location>
        <begin position="155"/>
        <end position="176"/>
    </location>
</feature>
<keyword evidence="1" id="KW-0812">Transmembrane</keyword>
<proteinExistence type="predicted"/>
<keyword evidence="1" id="KW-1133">Transmembrane helix</keyword>
<dbReference type="EMBL" id="AJ427622">
    <property type="protein sequence ID" value="CAD44512.1"/>
    <property type="molecule type" value="Genomic_DNA"/>
</dbReference>
<evidence type="ECO:0000256" key="1">
    <source>
        <dbReference type="SAM" id="Phobius"/>
    </source>
</evidence>
<name>Q8LX68_9DIPT</name>
<gene>
    <name evidence="2" type="primary">COI</name>
</gene>
<organism evidence="2">
    <name type="scientific">Chaoborus pallidus</name>
    <dbReference type="NCBI Taxonomy" id="204568"/>
    <lineage>
        <taxon>Eukaryota</taxon>
        <taxon>Metazoa</taxon>
        <taxon>Ecdysozoa</taxon>
        <taxon>Arthropoda</taxon>
        <taxon>Hexapoda</taxon>
        <taxon>Insecta</taxon>
        <taxon>Pterygota</taxon>
        <taxon>Neoptera</taxon>
        <taxon>Endopterygota</taxon>
        <taxon>Diptera</taxon>
        <taxon>Nematocera</taxon>
        <taxon>Culicoidea</taxon>
        <taxon>Chaoboridae</taxon>
        <taxon>Chaoborus</taxon>
    </lineage>
</organism>
<protein>
    <submittedName>
        <fullName evidence="2">Cytochrome oxidase I</fullName>
    </submittedName>
</protein>
<evidence type="ECO:0000313" key="2">
    <source>
        <dbReference type="EMBL" id="CAD44512.1"/>
    </source>
</evidence>
<dbReference type="AlphaFoldDB" id="Q8LX68"/>
<sequence>DVDTRAYFTFNNYNYCHPYSNLNFLMTCYPSWDTNLLHPSPPLSFSFCFFIYRWSFNSGSFSQFLNWYYSTWYLLCCSSFPLRSFNSSSICNYISIYPLMPPLNWTFYKSKMIKNSIYNNIYSSKSNIFSPTFFSACRDTPPLFWFSRLILLLKYYFKSSIFTIFFLSNLFLIYYLSKYNFTTKNLIPHPIIFFFSMMPKPSPDST</sequence>
<keyword evidence="1" id="KW-0472">Membrane</keyword>